<evidence type="ECO:0000256" key="1">
    <source>
        <dbReference type="SAM" id="SignalP"/>
    </source>
</evidence>
<keyword evidence="1" id="KW-0732">Signal</keyword>
<gene>
    <name evidence="2" type="ORF">PECAL_1P18700</name>
</gene>
<dbReference type="EMBL" id="CAKKNE010000001">
    <property type="protein sequence ID" value="CAH0365430.1"/>
    <property type="molecule type" value="Genomic_DNA"/>
</dbReference>
<organism evidence="2 3">
    <name type="scientific">Pelagomonas calceolata</name>
    <dbReference type="NCBI Taxonomy" id="35677"/>
    <lineage>
        <taxon>Eukaryota</taxon>
        <taxon>Sar</taxon>
        <taxon>Stramenopiles</taxon>
        <taxon>Ochrophyta</taxon>
        <taxon>Pelagophyceae</taxon>
        <taxon>Pelagomonadales</taxon>
        <taxon>Pelagomonadaceae</taxon>
        <taxon>Pelagomonas</taxon>
    </lineage>
</organism>
<proteinExistence type="predicted"/>
<sequence length="244" mass="27343">MAKALAVTGALACGAAAAYYLYGPAEDDDDADDLPTVTPSECTQIMEKITMIMQQQINNLMRKIQAQGAQIPQQMLQSYLVEHFETQLKEVQSVVFREFGKDEDEVEHACAYYEAKETRDDKVVEACNNLRSLYTNVGGRVELDLPEDLTVEKMCVIFEEYMGAVQQAQIAFSQHLQQLKARGAQVTTSQLNETRNNLMQNHVLTVLKKYDMTNLLWVAALEKYSDSQVFKAAVERCKKGGAAP</sequence>
<accession>A0A8J2WEN0</accession>
<keyword evidence="3" id="KW-1185">Reference proteome</keyword>
<feature type="signal peptide" evidence="1">
    <location>
        <begin position="1"/>
        <end position="17"/>
    </location>
</feature>
<dbReference type="Proteomes" id="UP000789595">
    <property type="component" value="Unassembled WGS sequence"/>
</dbReference>
<name>A0A8J2WEN0_9STRA</name>
<comment type="caution">
    <text evidence="2">The sequence shown here is derived from an EMBL/GenBank/DDBJ whole genome shotgun (WGS) entry which is preliminary data.</text>
</comment>
<feature type="chain" id="PRO_5035259387" description="Cullin N-terminal domain-containing protein" evidence="1">
    <location>
        <begin position="18"/>
        <end position="244"/>
    </location>
</feature>
<protein>
    <recommendedName>
        <fullName evidence="4">Cullin N-terminal domain-containing protein</fullName>
    </recommendedName>
</protein>
<reference evidence="2" key="1">
    <citation type="submission" date="2021-11" db="EMBL/GenBank/DDBJ databases">
        <authorList>
            <consortium name="Genoscope - CEA"/>
            <person name="William W."/>
        </authorList>
    </citation>
    <scope>NUCLEOTIDE SEQUENCE</scope>
</reference>
<evidence type="ECO:0000313" key="2">
    <source>
        <dbReference type="EMBL" id="CAH0365430.1"/>
    </source>
</evidence>
<evidence type="ECO:0000313" key="3">
    <source>
        <dbReference type="Proteomes" id="UP000789595"/>
    </source>
</evidence>
<dbReference type="AlphaFoldDB" id="A0A8J2WEN0"/>
<evidence type="ECO:0008006" key="4">
    <source>
        <dbReference type="Google" id="ProtNLM"/>
    </source>
</evidence>
<dbReference type="OrthoDB" id="73523at2759"/>